<dbReference type="PROSITE" id="PS01230">
    <property type="entry name" value="TRMA_1"/>
    <property type="match status" value="1"/>
</dbReference>
<dbReference type="RefSeq" id="WP_099798298.1">
    <property type="nucleotide sequence ID" value="NZ_CP018092.1"/>
</dbReference>
<comment type="similarity">
    <text evidence="4">Belongs to the class I-like SAM-binding methyltransferase superfamily. RNA M5U methyltransferase family.</text>
</comment>
<evidence type="ECO:0000256" key="5">
    <source>
        <dbReference type="PROSITE-ProRule" id="PRU10015"/>
    </source>
</evidence>
<evidence type="ECO:0000256" key="4">
    <source>
        <dbReference type="PROSITE-ProRule" id="PRU01024"/>
    </source>
</evidence>
<keyword evidence="1 4" id="KW-0489">Methyltransferase</keyword>
<dbReference type="InterPro" id="IPR030391">
    <property type="entry name" value="MeTrfase_TrmA_CS"/>
</dbReference>
<dbReference type="InterPro" id="IPR002792">
    <property type="entry name" value="TRAM_dom"/>
</dbReference>
<proteinExistence type="inferred from homology"/>
<feature type="binding site" evidence="4">
    <location>
        <position position="333"/>
    </location>
    <ligand>
        <name>S-adenosyl-L-methionine</name>
        <dbReference type="ChEBI" id="CHEBI:59789"/>
    </ligand>
</feature>
<dbReference type="Gene3D" id="3.40.50.150">
    <property type="entry name" value="Vaccinia Virus protein VP39"/>
    <property type="match status" value="1"/>
</dbReference>
<keyword evidence="3 4" id="KW-0949">S-adenosyl-L-methionine</keyword>
<dbReference type="FunFam" id="2.40.50.1070:FF:000003">
    <property type="entry name" value="23S rRNA (Uracil-5-)-methyltransferase RumA"/>
    <property type="match status" value="1"/>
</dbReference>
<dbReference type="PANTHER" id="PTHR11061">
    <property type="entry name" value="RNA M5U METHYLTRANSFERASE"/>
    <property type="match status" value="1"/>
</dbReference>
<dbReference type="Pfam" id="PF05958">
    <property type="entry name" value="tRNA_U5-meth_tr"/>
    <property type="match status" value="1"/>
</dbReference>
<dbReference type="KEGG" id="slw:BRW62_03415"/>
<evidence type="ECO:0000259" key="6">
    <source>
        <dbReference type="PROSITE" id="PS50926"/>
    </source>
</evidence>
<dbReference type="PROSITE" id="PS01231">
    <property type="entry name" value="TRMA_2"/>
    <property type="match status" value="1"/>
</dbReference>
<evidence type="ECO:0000313" key="7">
    <source>
        <dbReference type="EMBL" id="ATS17949.1"/>
    </source>
</evidence>
<evidence type="ECO:0000313" key="8">
    <source>
        <dbReference type="Proteomes" id="UP000231057"/>
    </source>
</evidence>
<feature type="binding site" evidence="4">
    <location>
        <position position="283"/>
    </location>
    <ligand>
        <name>S-adenosyl-L-methionine</name>
        <dbReference type="ChEBI" id="CHEBI:59789"/>
    </ligand>
</feature>
<dbReference type="SUPFAM" id="SSF53335">
    <property type="entry name" value="S-adenosyl-L-methionine-dependent methyltransferases"/>
    <property type="match status" value="1"/>
</dbReference>
<feature type="domain" description="TRAM" evidence="6">
    <location>
        <begin position="3"/>
        <end position="61"/>
    </location>
</feature>
<dbReference type="NCBIfam" id="TIGR00479">
    <property type="entry name" value="rumA"/>
    <property type="match status" value="1"/>
</dbReference>
<dbReference type="FunFam" id="3.40.50.150:FF:000009">
    <property type="entry name" value="23S rRNA (Uracil(1939)-C(5))-methyltransferase RlmD"/>
    <property type="match status" value="1"/>
</dbReference>
<organism evidence="7 8">
    <name type="scientific">Parathermosynechococcus lividus PCC 6715</name>
    <dbReference type="NCBI Taxonomy" id="1917166"/>
    <lineage>
        <taxon>Bacteria</taxon>
        <taxon>Bacillati</taxon>
        <taxon>Cyanobacteriota</taxon>
        <taxon>Cyanophyceae</taxon>
        <taxon>Acaryochloridales</taxon>
        <taxon>Thermosynechococcaceae</taxon>
        <taxon>Parathermosynechococcus</taxon>
    </lineage>
</organism>
<dbReference type="InterPro" id="IPR030390">
    <property type="entry name" value="MeTrfase_TrmA_AS"/>
</dbReference>
<dbReference type="AlphaFoldDB" id="A0A2D2Q0F3"/>
<dbReference type="SUPFAM" id="SSF50249">
    <property type="entry name" value="Nucleic acid-binding proteins"/>
    <property type="match status" value="1"/>
</dbReference>
<evidence type="ECO:0000256" key="2">
    <source>
        <dbReference type="ARBA" id="ARBA00022679"/>
    </source>
</evidence>
<dbReference type="EMBL" id="CP018092">
    <property type="protein sequence ID" value="ATS17949.1"/>
    <property type="molecule type" value="Genomic_DNA"/>
</dbReference>
<protein>
    <submittedName>
        <fullName evidence="7">23S rRNA (Uracil-5-)-methyltransferase RumA</fullName>
    </submittedName>
</protein>
<dbReference type="OrthoDB" id="9804590at2"/>
<reference evidence="7 8" key="1">
    <citation type="submission" date="2016-11" db="EMBL/GenBank/DDBJ databases">
        <title>Complete genome sequence of thermophilic cyanobacteria strain Synechococcus sp. PCC6715.</title>
        <authorList>
            <person name="Tang J."/>
            <person name="Daroch M."/>
            <person name="Liang Y."/>
            <person name="Jiang D."/>
            <person name="Shah M."/>
        </authorList>
    </citation>
    <scope>NUCLEOTIDE SEQUENCE [LARGE SCALE GENOMIC DNA]</scope>
    <source>
        <strain evidence="7 8">PCC 6715</strain>
    </source>
</reference>
<dbReference type="CDD" id="cd02440">
    <property type="entry name" value="AdoMet_MTases"/>
    <property type="match status" value="1"/>
</dbReference>
<feature type="binding site" evidence="4">
    <location>
        <position position="312"/>
    </location>
    <ligand>
        <name>S-adenosyl-L-methionine</name>
        <dbReference type="ChEBI" id="CHEBI:59789"/>
    </ligand>
</feature>
<dbReference type="Proteomes" id="UP000231057">
    <property type="component" value="Chromosome"/>
</dbReference>
<dbReference type="InterPro" id="IPR012340">
    <property type="entry name" value="NA-bd_OB-fold"/>
</dbReference>
<dbReference type="Pfam" id="PF01938">
    <property type="entry name" value="TRAM"/>
    <property type="match status" value="1"/>
</dbReference>
<name>A0A2D2Q0F3_PARLV</name>
<keyword evidence="8" id="KW-1185">Reference proteome</keyword>
<accession>A0A2D2Q0F3</accession>
<dbReference type="Gene3D" id="2.40.50.1070">
    <property type="match status" value="1"/>
</dbReference>
<dbReference type="PROSITE" id="PS51687">
    <property type="entry name" value="SAM_MT_RNA_M5U"/>
    <property type="match status" value="1"/>
</dbReference>
<sequence length="449" mass="49319">MSVWQPGAVLDLKIHTLNHTGDGVARWQGRVVFVPDAVPGDRLRVRLQHVKPQYANGVLLEVLERSPQRVRPACIVADKCGGCQWQCIDYHAQLAAKEQLVKEAIARIGHLQPQAFLPILAAPSPLGYRNKVTYPLARRHGQVVAGYYQKGSHRIVNLNQCPVQDPRLNPLLATLKADLQPWPIYDESTGSPGVRHLGLRIGQRTGEQLITLVLAGDIPPHLEGQAQRWYDQFAAVVGVCVNINSQRGNRIFGSQTRVLAGQLYLREVLAGIEFHVGATTFFQVNTAQAEQLIQTLEAWLALSGTEHLLDLYCGIGTLSLPLARSAARVTGVECHPDSVTQAIATARHNGLTNTEFICAVAEEWLPHWCNTVDVLLLDPPRKGCDRAVLDAILGQRPPRIVYVSCHPATLARDLGYLCQAGAYQLAKVQPLDMFPQTAHVETIALLTAT</sequence>
<dbReference type="InterPro" id="IPR029063">
    <property type="entry name" value="SAM-dependent_MTases_sf"/>
</dbReference>
<gene>
    <name evidence="7" type="ORF">BRW62_03415</name>
</gene>
<dbReference type="PANTHER" id="PTHR11061:SF30">
    <property type="entry name" value="TRNA (URACIL(54)-C(5))-METHYLTRANSFERASE"/>
    <property type="match status" value="1"/>
</dbReference>
<dbReference type="FunFam" id="2.40.50.140:FF:000097">
    <property type="entry name" value="23S rRNA (uracil(1939)-C(5))-methyltransferase RlmD"/>
    <property type="match status" value="1"/>
</dbReference>
<dbReference type="GO" id="GO:0070475">
    <property type="term" value="P:rRNA base methylation"/>
    <property type="evidence" value="ECO:0007669"/>
    <property type="project" value="TreeGrafter"/>
</dbReference>
<keyword evidence="2 4" id="KW-0808">Transferase</keyword>
<evidence type="ECO:0000256" key="3">
    <source>
        <dbReference type="ARBA" id="ARBA00022691"/>
    </source>
</evidence>
<reference evidence="8" key="2">
    <citation type="journal article" date="2022" name="Front. Microbiol.">
        <title>Comparative Genomic Analysis Revealed Distinct Molecular Components and Organization of CO2-Concentrating Mechanism in Thermophilic Cyanobacteria.</title>
        <authorList>
            <person name="Tang J."/>
            <person name="Zhou H."/>
            <person name="Yao D."/>
            <person name="Riaz S."/>
            <person name="You D."/>
            <person name="Klepacz-Smolka A."/>
            <person name="Daroch M."/>
        </authorList>
    </citation>
    <scope>NUCLEOTIDE SEQUENCE [LARGE SCALE GENOMIC DNA]</scope>
    <source>
        <strain evidence="8">PCC 6715</strain>
    </source>
</reference>
<dbReference type="Gene3D" id="2.40.50.140">
    <property type="entry name" value="Nucleic acid-binding proteins"/>
    <property type="match status" value="1"/>
</dbReference>
<feature type="active site" description="Nucleophile" evidence="4">
    <location>
        <position position="405"/>
    </location>
</feature>
<feature type="binding site" evidence="4">
    <location>
        <position position="378"/>
    </location>
    <ligand>
        <name>S-adenosyl-L-methionine</name>
        <dbReference type="ChEBI" id="CHEBI:59789"/>
    </ligand>
</feature>
<dbReference type="PROSITE" id="PS50926">
    <property type="entry name" value="TRAM"/>
    <property type="match status" value="1"/>
</dbReference>
<evidence type="ECO:0000256" key="1">
    <source>
        <dbReference type="ARBA" id="ARBA00022603"/>
    </source>
</evidence>
<dbReference type="InterPro" id="IPR010280">
    <property type="entry name" value="U5_MeTrfase_fam"/>
</dbReference>
<feature type="active site" evidence="5">
    <location>
        <position position="405"/>
    </location>
</feature>
<dbReference type="GO" id="GO:0070041">
    <property type="term" value="F:rRNA (uridine-C5-)-methyltransferase activity"/>
    <property type="evidence" value="ECO:0007669"/>
    <property type="project" value="TreeGrafter"/>
</dbReference>